<evidence type="ECO:0000313" key="4">
    <source>
        <dbReference type="Proteomes" id="UP000294881"/>
    </source>
</evidence>
<keyword evidence="2" id="KW-0732">Signal</keyword>
<name>A0A4R2GRS9_9HYPH</name>
<accession>A0A4R2GRS9</accession>
<organism evidence="3 4">
    <name type="scientific">Camelimonas lactis</name>
    <dbReference type="NCBI Taxonomy" id="659006"/>
    <lineage>
        <taxon>Bacteria</taxon>
        <taxon>Pseudomonadati</taxon>
        <taxon>Pseudomonadota</taxon>
        <taxon>Alphaproteobacteria</taxon>
        <taxon>Hyphomicrobiales</taxon>
        <taxon>Chelatococcaceae</taxon>
        <taxon>Camelimonas</taxon>
    </lineage>
</organism>
<dbReference type="AlphaFoldDB" id="A0A4R2GRS9"/>
<proteinExistence type="predicted"/>
<comment type="caution">
    <text evidence="3">The sequence shown here is derived from an EMBL/GenBank/DDBJ whole genome shotgun (WGS) entry which is preliminary data.</text>
</comment>
<feature type="signal peptide" evidence="2">
    <location>
        <begin position="1"/>
        <end position="20"/>
    </location>
</feature>
<keyword evidence="4" id="KW-1185">Reference proteome</keyword>
<evidence type="ECO:0008006" key="5">
    <source>
        <dbReference type="Google" id="ProtNLM"/>
    </source>
</evidence>
<evidence type="ECO:0000256" key="1">
    <source>
        <dbReference type="SAM" id="MobiDB-lite"/>
    </source>
</evidence>
<dbReference type="Proteomes" id="UP000294881">
    <property type="component" value="Unassembled WGS sequence"/>
</dbReference>
<gene>
    <name evidence="3" type="ORF">EV666_108124</name>
</gene>
<protein>
    <recommendedName>
        <fullName evidence="5">YpeB-like protein with protease inhibitory function</fullName>
    </recommendedName>
</protein>
<feature type="region of interest" description="Disordered" evidence="1">
    <location>
        <begin position="21"/>
        <end position="48"/>
    </location>
</feature>
<feature type="chain" id="PRO_5021031020" description="YpeB-like protein with protease inhibitory function" evidence="2">
    <location>
        <begin position="21"/>
        <end position="114"/>
    </location>
</feature>
<evidence type="ECO:0000313" key="3">
    <source>
        <dbReference type="EMBL" id="TCO12801.1"/>
    </source>
</evidence>
<dbReference type="EMBL" id="SLWL01000008">
    <property type="protein sequence ID" value="TCO12801.1"/>
    <property type="molecule type" value="Genomic_DNA"/>
</dbReference>
<sequence length="114" mass="12026">MRQQMLFAVILCAFAAPVAAQTAPANPKPETPAIDNRKTSPLAPAKGENSFTMAQAKSRIEAGGFTDVNGLAKDRDGVWRGKAMKDGATHDVALDYQGKLFARPVAGEPQGGSR</sequence>
<evidence type="ECO:0000256" key="2">
    <source>
        <dbReference type="SAM" id="SignalP"/>
    </source>
</evidence>
<reference evidence="3 4" key="1">
    <citation type="submission" date="2019-03" db="EMBL/GenBank/DDBJ databases">
        <title>Genomic Encyclopedia of Type Strains, Phase IV (KMG-IV): sequencing the most valuable type-strain genomes for metagenomic binning, comparative biology and taxonomic classification.</title>
        <authorList>
            <person name="Goeker M."/>
        </authorList>
    </citation>
    <scope>NUCLEOTIDE SEQUENCE [LARGE SCALE GENOMIC DNA]</scope>
    <source>
        <strain evidence="3 4">DSM 22958</strain>
    </source>
</reference>